<dbReference type="InterPro" id="IPR009061">
    <property type="entry name" value="DNA-bd_dom_put_sf"/>
</dbReference>
<proteinExistence type="predicted"/>
<name>A0A6C0FQM1_9BACL</name>
<dbReference type="PANTHER" id="PTHR30204:SF69">
    <property type="entry name" value="MERR-FAMILY TRANSCRIPTIONAL REGULATOR"/>
    <property type="match status" value="1"/>
</dbReference>
<evidence type="ECO:0000259" key="6">
    <source>
        <dbReference type="PROSITE" id="PS50937"/>
    </source>
</evidence>
<keyword evidence="2" id="KW-0805">Transcription regulation</keyword>
<dbReference type="InterPro" id="IPR047057">
    <property type="entry name" value="MerR_fam"/>
</dbReference>
<dbReference type="Pfam" id="PF00990">
    <property type="entry name" value="GGDEF"/>
    <property type="match status" value="1"/>
</dbReference>
<evidence type="ECO:0000259" key="5">
    <source>
        <dbReference type="PROSITE" id="PS50887"/>
    </source>
</evidence>
<keyword evidence="4" id="KW-0804">Transcription</keyword>
<gene>
    <name evidence="7" type="ORF">GXP70_05250</name>
</gene>
<dbReference type="PROSITE" id="PS50887">
    <property type="entry name" value="GGDEF"/>
    <property type="match status" value="1"/>
</dbReference>
<dbReference type="InterPro" id="IPR000160">
    <property type="entry name" value="GGDEF_dom"/>
</dbReference>
<dbReference type="Pfam" id="PF13411">
    <property type="entry name" value="MerR_1"/>
    <property type="match status" value="1"/>
</dbReference>
<dbReference type="SUPFAM" id="SSF55073">
    <property type="entry name" value="Nucleotide cyclase"/>
    <property type="match status" value="1"/>
</dbReference>
<dbReference type="SUPFAM" id="SSF46955">
    <property type="entry name" value="Putative DNA-binding domain"/>
    <property type="match status" value="1"/>
</dbReference>
<dbReference type="InterPro" id="IPR029787">
    <property type="entry name" value="Nucleotide_cyclase"/>
</dbReference>
<evidence type="ECO:0000313" key="8">
    <source>
        <dbReference type="Proteomes" id="UP000476064"/>
    </source>
</evidence>
<keyword evidence="3" id="KW-0238">DNA-binding</keyword>
<organism evidence="7 8">
    <name type="scientific">Paenibacillus lycopersici</name>
    <dbReference type="NCBI Taxonomy" id="2704462"/>
    <lineage>
        <taxon>Bacteria</taxon>
        <taxon>Bacillati</taxon>
        <taxon>Bacillota</taxon>
        <taxon>Bacilli</taxon>
        <taxon>Bacillales</taxon>
        <taxon>Paenibacillaceae</taxon>
        <taxon>Paenibacillus</taxon>
    </lineage>
</organism>
<sequence length="297" mass="33333">MKIGEFAELNQVTAKMLRHYDEIGLLKPAGIDSGTGYRSYATEQSHRLNWILILKNLDFALSEIKALLSGPIERQSIVRQLYRKRIEIASALNEQIQKKLAIDRLIAIIEKEGFEMNMNIDLQHIGPAGVQEIKKNIPNMEMFLETAASIASLRSDGESHAVFRFDISHFKQVNDDYGFEAGDSVILACYRMIESNVKTYLHKATVGRAAGDEFIVFALADRDAAMQTARSIIDDMKRFDFAAIGCPKQMGCYIGGMAGTFTTGKTIRRIIEDSIDVLERARRNGPNSYLIELCGDR</sequence>
<keyword evidence="1" id="KW-0678">Repressor</keyword>
<dbReference type="Gene3D" id="3.30.70.270">
    <property type="match status" value="1"/>
</dbReference>
<dbReference type="InterPro" id="IPR043128">
    <property type="entry name" value="Rev_trsase/Diguanyl_cyclase"/>
</dbReference>
<dbReference type="Gene3D" id="1.10.1660.10">
    <property type="match status" value="1"/>
</dbReference>
<dbReference type="SMART" id="SM00267">
    <property type="entry name" value="GGDEF"/>
    <property type="match status" value="1"/>
</dbReference>
<evidence type="ECO:0000256" key="2">
    <source>
        <dbReference type="ARBA" id="ARBA00023015"/>
    </source>
</evidence>
<feature type="domain" description="HTH merR-type" evidence="6">
    <location>
        <begin position="1"/>
        <end position="70"/>
    </location>
</feature>
<reference evidence="7 8" key="1">
    <citation type="submission" date="2020-01" db="EMBL/GenBank/DDBJ databases">
        <title>Paenibacillus sp. nov., isolated from tomato rhizosphere.</title>
        <authorList>
            <person name="Weon H.-Y."/>
            <person name="Lee S.A."/>
        </authorList>
    </citation>
    <scope>NUCLEOTIDE SEQUENCE [LARGE SCALE GENOMIC DNA]</scope>
    <source>
        <strain evidence="7 8">12200R-189</strain>
    </source>
</reference>
<evidence type="ECO:0000313" key="7">
    <source>
        <dbReference type="EMBL" id="QHT59436.1"/>
    </source>
</evidence>
<dbReference type="InterPro" id="IPR000551">
    <property type="entry name" value="MerR-type_HTH_dom"/>
</dbReference>
<dbReference type="NCBIfam" id="TIGR00254">
    <property type="entry name" value="GGDEF"/>
    <property type="match status" value="1"/>
</dbReference>
<dbReference type="EMBL" id="CP048209">
    <property type="protein sequence ID" value="QHT59436.1"/>
    <property type="molecule type" value="Genomic_DNA"/>
</dbReference>
<protein>
    <submittedName>
        <fullName evidence="7">Diguanylate cyclase</fullName>
    </submittedName>
</protein>
<dbReference type="KEGG" id="plyc:GXP70_05250"/>
<evidence type="ECO:0000256" key="4">
    <source>
        <dbReference type="ARBA" id="ARBA00023163"/>
    </source>
</evidence>
<dbReference type="RefSeq" id="WP_162355502.1">
    <property type="nucleotide sequence ID" value="NZ_CP048209.1"/>
</dbReference>
<evidence type="ECO:0000256" key="3">
    <source>
        <dbReference type="ARBA" id="ARBA00023125"/>
    </source>
</evidence>
<dbReference type="AlphaFoldDB" id="A0A6C0FQM1"/>
<dbReference type="GO" id="GO:0003700">
    <property type="term" value="F:DNA-binding transcription factor activity"/>
    <property type="evidence" value="ECO:0007669"/>
    <property type="project" value="InterPro"/>
</dbReference>
<dbReference type="PROSITE" id="PS50937">
    <property type="entry name" value="HTH_MERR_2"/>
    <property type="match status" value="1"/>
</dbReference>
<dbReference type="Proteomes" id="UP000476064">
    <property type="component" value="Chromosome"/>
</dbReference>
<accession>A0A6C0FQM1</accession>
<evidence type="ECO:0000256" key="1">
    <source>
        <dbReference type="ARBA" id="ARBA00022491"/>
    </source>
</evidence>
<dbReference type="SMART" id="SM00422">
    <property type="entry name" value="HTH_MERR"/>
    <property type="match status" value="1"/>
</dbReference>
<dbReference type="CDD" id="cd01949">
    <property type="entry name" value="GGDEF"/>
    <property type="match status" value="1"/>
</dbReference>
<dbReference type="GO" id="GO:0003677">
    <property type="term" value="F:DNA binding"/>
    <property type="evidence" value="ECO:0007669"/>
    <property type="project" value="UniProtKB-KW"/>
</dbReference>
<keyword evidence="8" id="KW-1185">Reference proteome</keyword>
<feature type="domain" description="GGDEF" evidence="5">
    <location>
        <begin position="158"/>
        <end position="294"/>
    </location>
</feature>
<dbReference type="PANTHER" id="PTHR30204">
    <property type="entry name" value="REDOX-CYCLING DRUG-SENSING TRANSCRIPTIONAL ACTIVATOR SOXR"/>
    <property type="match status" value="1"/>
</dbReference>